<evidence type="ECO:0000256" key="1">
    <source>
        <dbReference type="SAM" id="MobiDB-lite"/>
    </source>
</evidence>
<dbReference type="Pfam" id="PF09851">
    <property type="entry name" value="SHOCT"/>
    <property type="match status" value="1"/>
</dbReference>
<sequence length="311" mass="33475">MEKLRGKQGTWTFDEEKVVIDYATGWLASSLNKALARTEVPLQAVAGVDFRTRGSGAKKKGWEMRLRIRDQADPFAAVGAAMSGEDPFLLSGDAKTELVAEYHADQLRLLAEQAAAQGAPPAGTPARLVAPLPLHIQVHEGTAAFDGSSLVLSWTSEAAKEKRSAQRREFPLEQIAKVEWNPSDGWDYGVLRVLPEGGRPPKKPVPAKRDLTCLLFDEGGEQAQALLMAATVTAHLWAAGTGRPETAEAPAALGRGEETPAIGAGADADDDIDPESRIVMARIRKLGELHAEGLLTDEEFSAKKAELLERL</sequence>
<organism evidence="4 5">
    <name type="scientific">Nocardiopsis composta</name>
    <dbReference type="NCBI Taxonomy" id="157465"/>
    <lineage>
        <taxon>Bacteria</taxon>
        <taxon>Bacillati</taxon>
        <taxon>Actinomycetota</taxon>
        <taxon>Actinomycetes</taxon>
        <taxon>Streptosporangiales</taxon>
        <taxon>Nocardiopsidaceae</taxon>
        <taxon>Nocardiopsis</taxon>
    </lineage>
</organism>
<dbReference type="AlphaFoldDB" id="A0A7W8QHW9"/>
<feature type="domain" description="DUF4429" evidence="3">
    <location>
        <begin position="11"/>
        <end position="107"/>
    </location>
</feature>
<dbReference type="EMBL" id="JACHDB010000001">
    <property type="protein sequence ID" value="MBB5430319.1"/>
    <property type="molecule type" value="Genomic_DNA"/>
</dbReference>
<reference evidence="4 5" key="1">
    <citation type="submission" date="2020-08" db="EMBL/GenBank/DDBJ databases">
        <title>Sequencing the genomes of 1000 actinobacteria strains.</title>
        <authorList>
            <person name="Klenk H.-P."/>
        </authorList>
    </citation>
    <scope>NUCLEOTIDE SEQUENCE [LARGE SCALE GENOMIC DNA]</scope>
    <source>
        <strain evidence="4 5">DSM 44551</strain>
    </source>
</reference>
<proteinExistence type="predicted"/>
<feature type="region of interest" description="Disordered" evidence="1">
    <location>
        <begin position="245"/>
        <end position="271"/>
    </location>
</feature>
<name>A0A7W8QHW9_9ACTN</name>
<protein>
    <recommendedName>
        <fullName evidence="6">DUF4429 domain-containing protein</fullName>
    </recommendedName>
</protein>
<dbReference type="Proteomes" id="UP000572635">
    <property type="component" value="Unassembled WGS sequence"/>
</dbReference>
<dbReference type="InterPro" id="IPR018649">
    <property type="entry name" value="SHOCT"/>
</dbReference>
<evidence type="ECO:0000313" key="4">
    <source>
        <dbReference type="EMBL" id="MBB5430319.1"/>
    </source>
</evidence>
<feature type="domain" description="SHOCT" evidence="2">
    <location>
        <begin position="282"/>
        <end position="308"/>
    </location>
</feature>
<dbReference type="Pfam" id="PF14472">
    <property type="entry name" value="DUF4429"/>
    <property type="match status" value="2"/>
</dbReference>
<accession>A0A7W8QHW9</accession>
<feature type="domain" description="DUF4429" evidence="3">
    <location>
        <begin position="144"/>
        <end position="232"/>
    </location>
</feature>
<evidence type="ECO:0000259" key="3">
    <source>
        <dbReference type="Pfam" id="PF14472"/>
    </source>
</evidence>
<gene>
    <name evidence="4" type="ORF">HDA36_000403</name>
</gene>
<evidence type="ECO:0000313" key="5">
    <source>
        <dbReference type="Proteomes" id="UP000572635"/>
    </source>
</evidence>
<evidence type="ECO:0008006" key="6">
    <source>
        <dbReference type="Google" id="ProtNLM"/>
    </source>
</evidence>
<comment type="caution">
    <text evidence="4">The sequence shown here is derived from an EMBL/GenBank/DDBJ whole genome shotgun (WGS) entry which is preliminary data.</text>
</comment>
<keyword evidence="5" id="KW-1185">Reference proteome</keyword>
<evidence type="ECO:0000259" key="2">
    <source>
        <dbReference type="Pfam" id="PF09851"/>
    </source>
</evidence>
<dbReference type="InterPro" id="IPR027860">
    <property type="entry name" value="DUF4429"/>
</dbReference>
<dbReference type="RefSeq" id="WP_184388105.1">
    <property type="nucleotide sequence ID" value="NZ_BAAAJD010000174.1"/>
</dbReference>